<evidence type="ECO:0000313" key="5">
    <source>
        <dbReference type="Proteomes" id="UP000282076"/>
    </source>
</evidence>
<evidence type="ECO:0000313" key="4">
    <source>
        <dbReference type="EMBL" id="RKP48931.1"/>
    </source>
</evidence>
<dbReference type="EMBL" id="RBZM01000009">
    <property type="protein sequence ID" value="RKP48931.1"/>
    <property type="molecule type" value="Genomic_DNA"/>
</dbReference>
<accession>A0A494XGU0</accession>
<dbReference type="GO" id="GO:0015629">
    <property type="term" value="C:actin cytoskeleton"/>
    <property type="evidence" value="ECO:0007669"/>
    <property type="project" value="TreeGrafter"/>
</dbReference>
<evidence type="ECO:0000259" key="3">
    <source>
        <dbReference type="PROSITE" id="PS51175"/>
    </source>
</evidence>
<dbReference type="InterPro" id="IPR032178">
    <property type="entry name" value="DUF5010"/>
</dbReference>
<dbReference type="InterPro" id="IPR005084">
    <property type="entry name" value="CBM6"/>
</dbReference>
<dbReference type="Pfam" id="PF18099">
    <property type="entry name" value="CBM_35_2"/>
    <property type="match status" value="1"/>
</dbReference>
<dbReference type="InterPro" id="IPR008979">
    <property type="entry name" value="Galactose-bd-like_sf"/>
</dbReference>
<name>A0A494XGU0_9BACL</name>
<dbReference type="Proteomes" id="UP000282076">
    <property type="component" value="Unassembled WGS sequence"/>
</dbReference>
<dbReference type="InterPro" id="IPR010431">
    <property type="entry name" value="Fascin"/>
</dbReference>
<dbReference type="SUPFAM" id="SSF50405">
    <property type="entry name" value="Actin-crosslinking proteins"/>
    <property type="match status" value="1"/>
</dbReference>
<sequence>MALNRRTIFLALAFLLALPAIMLNSAKVANAALPVIGETIALKALSNNNYVCADNSGNDPLIANRVTAGVWEQFVVRDAGGGLYALQANANGKYVSKQTNNLLVASAAAIGANEKFQIIDAGGSNIYIKSNANNLYVDADVSQTLPLIANRTNAGPWETFQKVVVSSPQPQGPHYLGVTFGFSDLTLNGGPYTNQGNQIFNLPLFKSTGDEAKFWDNYVEELVTSGVDFVAPTIRGYLDPALPANSGGDTRKLSGLVAAINRRGVAGQLKISALDDTPASMTDKKNAFKHGTGGYSPPFDVGDANGTGEGGYKYIWDNNLRAFFQAVPDSMRFKIDGRPVIYEWAMGDFAFTNQGNGNLKKMVDYIRARAQAEFGVNPYLIVDQSWISEDPTVAAVVDGVHSWFPVPGGRTVTAFNGKNFGVAVPSFRFWVGSTNMNIDPNHGLTFIDNLNATVPNSLVTLVEGHSDWEENAAMWRGREGTYATTKYDYPNQMINILRKFSSNPFPTALRIEAESADAYYDTTAGSATGGIYRDGDMDVETTPDSGGGWDVGHTAAGEWLEWKEVPLQGTVTMKVRVASTTAGNRVRFVIDGVAGATITVPNTGAWQTYQTVNAGTFTFASGSYHTVRLEILDGGINLNYWTN</sequence>
<dbReference type="Gene3D" id="2.60.120.260">
    <property type="entry name" value="Galactose-binding domain-like"/>
    <property type="match status" value="1"/>
</dbReference>
<feature type="signal peptide" evidence="2">
    <location>
        <begin position="1"/>
        <end position="31"/>
    </location>
</feature>
<reference evidence="4 5" key="1">
    <citation type="submission" date="2018-10" db="EMBL/GenBank/DDBJ databases">
        <title>Cohnella sp. M2MS4P-1, whole genome shotgun sequence.</title>
        <authorList>
            <person name="Tuo L."/>
        </authorList>
    </citation>
    <scope>NUCLEOTIDE SEQUENCE [LARGE SCALE GENOMIC DNA]</scope>
    <source>
        <strain evidence="4 5">M2MS4P-1</strain>
    </source>
</reference>
<dbReference type="Pfam" id="PF16402">
    <property type="entry name" value="DUF5010"/>
    <property type="match status" value="1"/>
</dbReference>
<keyword evidence="1 2" id="KW-0732">Signal</keyword>
<feature type="chain" id="PRO_5019842288" evidence="2">
    <location>
        <begin position="32"/>
        <end position="643"/>
    </location>
</feature>
<dbReference type="GO" id="GO:0030246">
    <property type="term" value="F:carbohydrate binding"/>
    <property type="evidence" value="ECO:0007669"/>
    <property type="project" value="InterPro"/>
</dbReference>
<feature type="domain" description="CBM6" evidence="3">
    <location>
        <begin position="509"/>
        <end position="643"/>
    </location>
</feature>
<dbReference type="OrthoDB" id="186344at2"/>
<dbReference type="AlphaFoldDB" id="A0A494XGU0"/>
<dbReference type="InterPro" id="IPR006584">
    <property type="entry name" value="Cellulose-bd_IV"/>
</dbReference>
<proteinExistence type="predicted"/>
<dbReference type="RefSeq" id="WP_120979069.1">
    <property type="nucleotide sequence ID" value="NZ_RBZM01000009.1"/>
</dbReference>
<dbReference type="CDD" id="cd04080">
    <property type="entry name" value="CBM6_cellulase-like"/>
    <property type="match status" value="1"/>
</dbReference>
<dbReference type="PANTHER" id="PTHR10551:SF9">
    <property type="entry name" value="FASCIN-2"/>
    <property type="match status" value="1"/>
</dbReference>
<dbReference type="GO" id="GO:0016477">
    <property type="term" value="P:cell migration"/>
    <property type="evidence" value="ECO:0007669"/>
    <property type="project" value="TreeGrafter"/>
</dbReference>
<keyword evidence="5" id="KW-1185">Reference proteome</keyword>
<dbReference type="SMART" id="SM00606">
    <property type="entry name" value="CBD_IV"/>
    <property type="match status" value="1"/>
</dbReference>
<evidence type="ECO:0000256" key="1">
    <source>
        <dbReference type="ARBA" id="ARBA00022729"/>
    </source>
</evidence>
<dbReference type="GO" id="GO:0051015">
    <property type="term" value="F:actin filament binding"/>
    <property type="evidence" value="ECO:0007669"/>
    <property type="project" value="InterPro"/>
</dbReference>
<dbReference type="Gene3D" id="2.80.10.50">
    <property type="match status" value="1"/>
</dbReference>
<dbReference type="PANTHER" id="PTHR10551">
    <property type="entry name" value="FASCIN"/>
    <property type="match status" value="1"/>
</dbReference>
<dbReference type="Gene3D" id="3.20.20.80">
    <property type="entry name" value="Glycosidases"/>
    <property type="match status" value="1"/>
</dbReference>
<gene>
    <name evidence="4" type="ORF">D7Z26_21480</name>
</gene>
<dbReference type="InterPro" id="IPR008999">
    <property type="entry name" value="Actin-crosslinking"/>
</dbReference>
<dbReference type="GO" id="GO:0005737">
    <property type="term" value="C:cytoplasm"/>
    <property type="evidence" value="ECO:0007669"/>
    <property type="project" value="TreeGrafter"/>
</dbReference>
<dbReference type="GO" id="GO:0007163">
    <property type="term" value="P:establishment or maintenance of cell polarity"/>
    <property type="evidence" value="ECO:0007669"/>
    <property type="project" value="TreeGrafter"/>
</dbReference>
<protein>
    <submittedName>
        <fullName evidence="4">DUF5010 domain-containing protein</fullName>
    </submittedName>
</protein>
<dbReference type="PROSITE" id="PS51175">
    <property type="entry name" value="CBM6"/>
    <property type="match status" value="1"/>
</dbReference>
<evidence type="ECO:0000256" key="2">
    <source>
        <dbReference type="SAM" id="SignalP"/>
    </source>
</evidence>
<dbReference type="GO" id="GO:0051017">
    <property type="term" value="P:actin filament bundle assembly"/>
    <property type="evidence" value="ECO:0007669"/>
    <property type="project" value="TreeGrafter"/>
</dbReference>
<dbReference type="SUPFAM" id="SSF49785">
    <property type="entry name" value="Galactose-binding domain-like"/>
    <property type="match status" value="1"/>
</dbReference>
<organism evidence="4 5">
    <name type="scientific">Cohnella endophytica</name>
    <dbReference type="NCBI Taxonomy" id="2419778"/>
    <lineage>
        <taxon>Bacteria</taxon>
        <taxon>Bacillati</taxon>
        <taxon>Bacillota</taxon>
        <taxon>Bacilli</taxon>
        <taxon>Bacillales</taxon>
        <taxon>Paenibacillaceae</taxon>
        <taxon>Cohnella</taxon>
    </lineage>
</organism>
<comment type="caution">
    <text evidence="4">The sequence shown here is derived from an EMBL/GenBank/DDBJ whole genome shotgun (WGS) entry which is preliminary data.</text>
</comment>
<dbReference type="InterPro" id="IPR041342">
    <property type="entry name" value="CBM35"/>
</dbReference>
<dbReference type="CDD" id="cd00257">
    <property type="entry name" value="beta-trefoil_FSCN-like"/>
    <property type="match status" value="1"/>
</dbReference>